<evidence type="ECO:0008006" key="13">
    <source>
        <dbReference type="Google" id="ProtNLM"/>
    </source>
</evidence>
<dbReference type="InterPro" id="IPR034274">
    <property type="entry name" value="ENP1_M14_CPD"/>
</dbReference>
<dbReference type="GO" id="GO:0006508">
    <property type="term" value="P:proteolysis"/>
    <property type="evidence" value="ECO:0007669"/>
    <property type="project" value="UniProtKB-KW"/>
</dbReference>
<dbReference type="CDD" id="cd06229">
    <property type="entry name" value="M14_Endopeptidase_I"/>
    <property type="match status" value="1"/>
</dbReference>
<evidence type="ECO:0000256" key="5">
    <source>
        <dbReference type="ARBA" id="ARBA00022801"/>
    </source>
</evidence>
<evidence type="ECO:0000256" key="1">
    <source>
        <dbReference type="ARBA" id="ARBA00001947"/>
    </source>
</evidence>
<dbReference type="CDD" id="cd00118">
    <property type="entry name" value="LysM"/>
    <property type="match status" value="1"/>
</dbReference>
<feature type="domain" description="Peptidase M14" evidence="10">
    <location>
        <begin position="108"/>
        <end position="394"/>
    </location>
</feature>
<dbReference type="PRINTS" id="PR00765">
    <property type="entry name" value="CRBOXYPTASEA"/>
</dbReference>
<dbReference type="AlphaFoldDB" id="A0A917H3Q3"/>
<dbReference type="Proteomes" id="UP000622860">
    <property type="component" value="Unassembled WGS sequence"/>
</dbReference>
<dbReference type="InterPro" id="IPR000834">
    <property type="entry name" value="Peptidase_M14"/>
</dbReference>
<dbReference type="SMART" id="SM00257">
    <property type="entry name" value="LysM"/>
    <property type="match status" value="2"/>
</dbReference>
<feature type="domain" description="LysM" evidence="9">
    <location>
        <begin position="1"/>
        <end position="45"/>
    </location>
</feature>
<dbReference type="PROSITE" id="PS51782">
    <property type="entry name" value="LYSM"/>
    <property type="match status" value="2"/>
</dbReference>
<evidence type="ECO:0000256" key="7">
    <source>
        <dbReference type="ARBA" id="ARBA00023049"/>
    </source>
</evidence>
<evidence type="ECO:0000256" key="6">
    <source>
        <dbReference type="ARBA" id="ARBA00022833"/>
    </source>
</evidence>
<keyword evidence="12" id="KW-1185">Reference proteome</keyword>
<comment type="similarity">
    <text evidence="2 8">Belongs to the peptidase M14 family.</text>
</comment>
<dbReference type="PANTHER" id="PTHR11705">
    <property type="entry name" value="PROTEASE FAMILY M14 CARBOXYPEPTIDASE A,B"/>
    <property type="match status" value="1"/>
</dbReference>
<dbReference type="GO" id="GO:0004181">
    <property type="term" value="F:metallocarboxypeptidase activity"/>
    <property type="evidence" value="ECO:0007669"/>
    <property type="project" value="InterPro"/>
</dbReference>
<dbReference type="InterPro" id="IPR018392">
    <property type="entry name" value="LysM"/>
</dbReference>
<keyword evidence="7" id="KW-0482">Metalloprotease</keyword>
<dbReference type="Gene3D" id="3.40.630.10">
    <property type="entry name" value="Zn peptidases"/>
    <property type="match status" value="1"/>
</dbReference>
<organism evidence="11 12">
    <name type="scientific">Virgibacillus oceani</name>
    <dbReference type="NCBI Taxonomy" id="1479511"/>
    <lineage>
        <taxon>Bacteria</taxon>
        <taxon>Bacillati</taxon>
        <taxon>Bacillota</taxon>
        <taxon>Bacilli</taxon>
        <taxon>Bacillales</taxon>
        <taxon>Bacillaceae</taxon>
        <taxon>Virgibacillus</taxon>
    </lineage>
</organism>
<reference evidence="11" key="1">
    <citation type="journal article" date="2014" name="Int. J. Syst. Evol. Microbiol.">
        <title>Complete genome sequence of Corynebacterium casei LMG S-19264T (=DSM 44701T), isolated from a smear-ripened cheese.</title>
        <authorList>
            <consortium name="US DOE Joint Genome Institute (JGI-PGF)"/>
            <person name="Walter F."/>
            <person name="Albersmeier A."/>
            <person name="Kalinowski J."/>
            <person name="Ruckert C."/>
        </authorList>
    </citation>
    <scope>NUCLEOTIDE SEQUENCE</scope>
    <source>
        <strain evidence="11">CGMCC 1.12754</strain>
    </source>
</reference>
<evidence type="ECO:0000259" key="10">
    <source>
        <dbReference type="PROSITE" id="PS52035"/>
    </source>
</evidence>
<comment type="caution">
    <text evidence="11">The sequence shown here is derived from an EMBL/GenBank/DDBJ whole genome shotgun (WGS) entry which is preliminary data.</text>
</comment>
<keyword evidence="5" id="KW-0378">Hydrolase</keyword>
<dbReference type="EMBL" id="BMFR01000001">
    <property type="protein sequence ID" value="GGG65793.1"/>
    <property type="molecule type" value="Genomic_DNA"/>
</dbReference>
<proteinExistence type="inferred from homology"/>
<feature type="active site" description="Proton donor/acceptor" evidence="8">
    <location>
        <position position="366"/>
    </location>
</feature>
<evidence type="ECO:0000256" key="2">
    <source>
        <dbReference type="ARBA" id="ARBA00005988"/>
    </source>
</evidence>
<dbReference type="GO" id="GO:0005615">
    <property type="term" value="C:extracellular space"/>
    <property type="evidence" value="ECO:0007669"/>
    <property type="project" value="TreeGrafter"/>
</dbReference>
<evidence type="ECO:0000313" key="12">
    <source>
        <dbReference type="Proteomes" id="UP000622860"/>
    </source>
</evidence>
<dbReference type="Gene3D" id="3.10.350.10">
    <property type="entry name" value="LysM domain"/>
    <property type="match status" value="2"/>
</dbReference>
<sequence length="396" mass="45466">MEITIRNNDTLWYLSQLFEIPLLLIENSNPQINVNKLPIGEQLQIPGYNLKEYDIKQDDSFWKIAINNNISLDALELVNPFVNQYSLQIGQTIYIPQRVNNLLVTDVKQYTYEKMLQDLQQLLKIYPFLFSQSIGQSVMGKELVEIKVGNGKKLVHLNGSFHANEWITTPVIMRFLNQYALALTNSWTIEGVYMLPLYIDTTLSLVPMVNPDGVNLVLNGSLAAGDFQSEVLKINNWQEDFSNWKANIKGVDLNKQFPALWEVEAARKPTAPSPRDFPGAKPLSEPESIAMAELAKTRKFDRLNAFHTQGKEIYWGFKDYAPAISAVIADEYKRVSRYLPVRFVDNYAGYKDWYLQEYRKPSFTVELGIGMNPLPIEQYPEIYQESLGIMLANLYL</sequence>
<evidence type="ECO:0000256" key="4">
    <source>
        <dbReference type="ARBA" id="ARBA00022723"/>
    </source>
</evidence>
<dbReference type="SMART" id="SM00631">
    <property type="entry name" value="Zn_pept"/>
    <property type="match status" value="1"/>
</dbReference>
<keyword evidence="4" id="KW-0479">Metal-binding</keyword>
<dbReference type="Pfam" id="PF01476">
    <property type="entry name" value="LysM"/>
    <property type="match status" value="2"/>
</dbReference>
<dbReference type="RefSeq" id="WP_188453920.1">
    <property type="nucleotide sequence ID" value="NZ_BMFR01000001.1"/>
</dbReference>
<evidence type="ECO:0000256" key="8">
    <source>
        <dbReference type="PROSITE-ProRule" id="PRU01379"/>
    </source>
</evidence>
<dbReference type="SUPFAM" id="SSF54106">
    <property type="entry name" value="LysM domain"/>
    <property type="match status" value="1"/>
</dbReference>
<keyword evidence="6" id="KW-0862">Zinc</keyword>
<accession>A0A917H3Q3</accession>
<name>A0A917H3Q3_9BACI</name>
<evidence type="ECO:0000313" key="11">
    <source>
        <dbReference type="EMBL" id="GGG65793.1"/>
    </source>
</evidence>
<dbReference type="SUPFAM" id="SSF53187">
    <property type="entry name" value="Zn-dependent exopeptidases"/>
    <property type="match status" value="1"/>
</dbReference>
<gene>
    <name evidence="11" type="primary">yqgT</name>
    <name evidence="11" type="ORF">GCM10011398_06790</name>
</gene>
<reference evidence="11" key="2">
    <citation type="submission" date="2020-09" db="EMBL/GenBank/DDBJ databases">
        <authorList>
            <person name="Sun Q."/>
            <person name="Zhou Y."/>
        </authorList>
    </citation>
    <scope>NUCLEOTIDE SEQUENCE</scope>
    <source>
        <strain evidence="11">CGMCC 1.12754</strain>
    </source>
</reference>
<comment type="cofactor">
    <cofactor evidence="1">
        <name>Zn(2+)</name>
        <dbReference type="ChEBI" id="CHEBI:29105"/>
    </cofactor>
</comment>
<dbReference type="PANTHER" id="PTHR11705:SF143">
    <property type="entry name" value="SLL0236 PROTEIN"/>
    <property type="match status" value="1"/>
</dbReference>
<dbReference type="PROSITE" id="PS52035">
    <property type="entry name" value="PEPTIDASE_M14"/>
    <property type="match status" value="1"/>
</dbReference>
<keyword evidence="3" id="KW-0645">Protease</keyword>
<dbReference type="Pfam" id="PF00246">
    <property type="entry name" value="Peptidase_M14"/>
    <property type="match status" value="1"/>
</dbReference>
<feature type="domain" description="LysM" evidence="9">
    <location>
        <begin position="51"/>
        <end position="95"/>
    </location>
</feature>
<dbReference type="InterPro" id="IPR057246">
    <property type="entry name" value="CARBOXYPEPT_ZN_1"/>
</dbReference>
<evidence type="ECO:0000259" key="9">
    <source>
        <dbReference type="PROSITE" id="PS51782"/>
    </source>
</evidence>
<dbReference type="GO" id="GO:0008270">
    <property type="term" value="F:zinc ion binding"/>
    <property type="evidence" value="ECO:0007669"/>
    <property type="project" value="InterPro"/>
</dbReference>
<dbReference type="PROSITE" id="PS00132">
    <property type="entry name" value="CARBOXYPEPT_ZN_1"/>
    <property type="match status" value="1"/>
</dbReference>
<evidence type="ECO:0000256" key="3">
    <source>
        <dbReference type="ARBA" id="ARBA00022670"/>
    </source>
</evidence>
<dbReference type="InterPro" id="IPR036779">
    <property type="entry name" value="LysM_dom_sf"/>
</dbReference>
<protein>
    <recommendedName>
        <fullName evidence="13">Peptidase M14</fullName>
    </recommendedName>
</protein>